<accession>A0ABR4A620</accession>
<dbReference type="EMBL" id="JBEFKJ010000023">
    <property type="protein sequence ID" value="KAL2039842.1"/>
    <property type="molecule type" value="Genomic_DNA"/>
</dbReference>
<dbReference type="Proteomes" id="UP001590950">
    <property type="component" value="Unassembled WGS sequence"/>
</dbReference>
<feature type="compositionally biased region" description="Acidic residues" evidence="1">
    <location>
        <begin position="260"/>
        <end position="269"/>
    </location>
</feature>
<feature type="domain" description="NECAP PHear" evidence="2">
    <location>
        <begin position="11"/>
        <end position="181"/>
    </location>
</feature>
<name>A0ABR4A620_9LECA</name>
<dbReference type="PANTHER" id="PTHR12847">
    <property type="entry name" value="ATP-BINDING CASSETTE ABC TRANSPORTER-RELATED"/>
    <property type="match status" value="1"/>
</dbReference>
<comment type="caution">
    <text evidence="3">The sequence shown here is derived from an EMBL/GenBank/DDBJ whole genome shotgun (WGS) entry which is preliminary data.</text>
</comment>
<feature type="compositionally biased region" description="Basic and acidic residues" evidence="1">
    <location>
        <begin position="149"/>
        <end position="170"/>
    </location>
</feature>
<dbReference type="Gene3D" id="2.30.29.30">
    <property type="entry name" value="Pleckstrin-homology domain (PH domain)/Phosphotyrosine-binding domain (PTB)"/>
    <property type="match status" value="1"/>
</dbReference>
<evidence type="ECO:0000256" key="1">
    <source>
        <dbReference type="SAM" id="MobiDB-lite"/>
    </source>
</evidence>
<evidence type="ECO:0000313" key="4">
    <source>
        <dbReference type="Proteomes" id="UP001590950"/>
    </source>
</evidence>
<proteinExistence type="predicted"/>
<dbReference type="SUPFAM" id="SSF50729">
    <property type="entry name" value="PH domain-like"/>
    <property type="match status" value="1"/>
</dbReference>
<reference evidence="3 4" key="1">
    <citation type="submission" date="2024-09" db="EMBL/GenBank/DDBJ databases">
        <title>Rethinking Asexuality: The Enigmatic Case of Functional Sexual Genes in Lepraria (Stereocaulaceae).</title>
        <authorList>
            <person name="Doellman M."/>
            <person name="Sun Y."/>
            <person name="Barcenas-Pena A."/>
            <person name="Lumbsch H.T."/>
            <person name="Grewe F."/>
        </authorList>
    </citation>
    <scope>NUCLEOTIDE SEQUENCE [LARGE SCALE GENOMIC DNA]</scope>
    <source>
        <strain evidence="3 4">Mercado 3170</strain>
    </source>
</reference>
<keyword evidence="4" id="KW-1185">Reference proteome</keyword>
<dbReference type="InterPro" id="IPR011993">
    <property type="entry name" value="PH-like_dom_sf"/>
</dbReference>
<feature type="region of interest" description="Disordered" evidence="1">
    <location>
        <begin position="149"/>
        <end position="269"/>
    </location>
</feature>
<sequence length="269" mass="28918">MTSSGPASEAIQRVLFIASAVHIYNVPPLTSNKGYTASQWTADNNKRQIFTARLRIIETAIPLHDGSGETLSSDIVLEDPSNGELFAKAPYTDARAVETAVDSSRFFAVRVVGDGGMKATLGIGFEERGEAIDFGICLQECRKVLEMESKEKGKGAKEAEKEAPKKDYGLKEGQTIKVDIGRRGRRKVDDEDTSSGGDDAGDGSALFSIKPPPAPPLYGWGGDGVGSLPLLAPPPSASEARKEKRRSRGFEEMTAKDLGFDDGEFGEFQ</sequence>
<dbReference type="InterPro" id="IPR012466">
    <property type="entry name" value="NECAP_PHear"/>
</dbReference>
<evidence type="ECO:0000313" key="3">
    <source>
        <dbReference type="EMBL" id="KAL2039842.1"/>
    </source>
</evidence>
<evidence type="ECO:0000259" key="2">
    <source>
        <dbReference type="Pfam" id="PF07933"/>
    </source>
</evidence>
<dbReference type="PANTHER" id="PTHR12847:SF9">
    <property type="entry name" value="NECAP-LIKE PROTEIN CG9132"/>
    <property type="match status" value="1"/>
</dbReference>
<organism evidence="3 4">
    <name type="scientific">Stereocaulon virgatum</name>
    <dbReference type="NCBI Taxonomy" id="373712"/>
    <lineage>
        <taxon>Eukaryota</taxon>
        <taxon>Fungi</taxon>
        <taxon>Dikarya</taxon>
        <taxon>Ascomycota</taxon>
        <taxon>Pezizomycotina</taxon>
        <taxon>Lecanoromycetes</taxon>
        <taxon>OSLEUM clade</taxon>
        <taxon>Lecanoromycetidae</taxon>
        <taxon>Lecanorales</taxon>
        <taxon>Lecanorineae</taxon>
        <taxon>Stereocaulaceae</taxon>
        <taxon>Stereocaulon</taxon>
    </lineage>
</organism>
<dbReference type="Pfam" id="PF07933">
    <property type="entry name" value="DUF1681"/>
    <property type="match status" value="1"/>
</dbReference>
<gene>
    <name evidence="3" type="ORF">N7G274_007243</name>
</gene>
<protein>
    <recommendedName>
        <fullName evidence="2">NECAP PHear domain-containing protein</fullName>
    </recommendedName>
</protein>
<feature type="compositionally biased region" description="Basic and acidic residues" evidence="1">
    <location>
        <begin position="248"/>
        <end position="259"/>
    </location>
</feature>